<dbReference type="AlphaFoldDB" id="A0AAD6SEE4"/>
<keyword evidence="2" id="KW-1185">Reference proteome</keyword>
<protein>
    <submittedName>
        <fullName evidence="1">Uncharacterized protein</fullName>
    </submittedName>
</protein>
<gene>
    <name evidence="1" type="ORF">C8F04DRAFT_1190913</name>
</gene>
<evidence type="ECO:0000313" key="2">
    <source>
        <dbReference type="Proteomes" id="UP001218188"/>
    </source>
</evidence>
<sequence length="293" mass="32456">MATFTSRVSVLSVDRDLIEQWYADMGKVGRHQFQLSLQFLMVKNLETLPEVGEPPCTLAHTGSASCVGCRKRKIACPYTKDYIRDSTKADFFKDDPSAFDAAYKALTTRDRRKVPASGGGVVMVNSGYNTAGGEGSITVGVQSPPTLYGSLYDHGKAWDPNSLDREKLLDLVVVQRDRIRQFQDAMHRQLGMDDSYPPPPHGIPSTTFPASCFDVCLVGLHLLVAMNLNMHYVMNERVIRLRAALRREPDGEMTEAAGRETPEAVISELKDDLDIMMEELDSWINLSGVSGGH</sequence>
<reference evidence="1" key="1">
    <citation type="submission" date="2023-03" db="EMBL/GenBank/DDBJ databases">
        <title>Massive genome expansion in bonnet fungi (Mycena s.s.) driven by repeated elements and novel gene families across ecological guilds.</title>
        <authorList>
            <consortium name="Lawrence Berkeley National Laboratory"/>
            <person name="Harder C.B."/>
            <person name="Miyauchi S."/>
            <person name="Viragh M."/>
            <person name="Kuo A."/>
            <person name="Thoen E."/>
            <person name="Andreopoulos B."/>
            <person name="Lu D."/>
            <person name="Skrede I."/>
            <person name="Drula E."/>
            <person name="Henrissat B."/>
            <person name="Morin E."/>
            <person name="Kohler A."/>
            <person name="Barry K."/>
            <person name="LaButti K."/>
            <person name="Morin E."/>
            <person name="Salamov A."/>
            <person name="Lipzen A."/>
            <person name="Mereny Z."/>
            <person name="Hegedus B."/>
            <person name="Baldrian P."/>
            <person name="Stursova M."/>
            <person name="Weitz H."/>
            <person name="Taylor A."/>
            <person name="Grigoriev I.V."/>
            <person name="Nagy L.G."/>
            <person name="Martin F."/>
            <person name="Kauserud H."/>
        </authorList>
    </citation>
    <scope>NUCLEOTIDE SEQUENCE</scope>
    <source>
        <strain evidence="1">CBHHK200</strain>
    </source>
</reference>
<organism evidence="1 2">
    <name type="scientific">Mycena alexandri</name>
    <dbReference type="NCBI Taxonomy" id="1745969"/>
    <lineage>
        <taxon>Eukaryota</taxon>
        <taxon>Fungi</taxon>
        <taxon>Dikarya</taxon>
        <taxon>Basidiomycota</taxon>
        <taxon>Agaricomycotina</taxon>
        <taxon>Agaricomycetes</taxon>
        <taxon>Agaricomycetidae</taxon>
        <taxon>Agaricales</taxon>
        <taxon>Marasmiineae</taxon>
        <taxon>Mycenaceae</taxon>
        <taxon>Mycena</taxon>
    </lineage>
</organism>
<comment type="caution">
    <text evidence="1">The sequence shown here is derived from an EMBL/GenBank/DDBJ whole genome shotgun (WGS) entry which is preliminary data.</text>
</comment>
<accession>A0AAD6SEE4</accession>
<proteinExistence type="predicted"/>
<dbReference type="EMBL" id="JARJCM010000145">
    <property type="protein sequence ID" value="KAJ7025995.1"/>
    <property type="molecule type" value="Genomic_DNA"/>
</dbReference>
<dbReference type="Proteomes" id="UP001218188">
    <property type="component" value="Unassembled WGS sequence"/>
</dbReference>
<name>A0AAD6SEE4_9AGAR</name>
<evidence type="ECO:0000313" key="1">
    <source>
        <dbReference type="EMBL" id="KAJ7025995.1"/>
    </source>
</evidence>